<evidence type="ECO:0000259" key="3">
    <source>
        <dbReference type="Pfam" id="PF00326"/>
    </source>
</evidence>
<dbReference type="GO" id="GO:0006508">
    <property type="term" value="P:proteolysis"/>
    <property type="evidence" value="ECO:0007669"/>
    <property type="project" value="InterPro"/>
</dbReference>
<dbReference type="SUPFAM" id="SSF69304">
    <property type="entry name" value="Tricorn protease N-terminal domain"/>
    <property type="match status" value="1"/>
</dbReference>
<gene>
    <name evidence="4" type="ORF">GCM10011511_16550</name>
</gene>
<name>A0A8J2XSA7_9BACT</name>
<keyword evidence="2" id="KW-0732">Signal</keyword>
<dbReference type="EMBL" id="BMJC01000002">
    <property type="protein sequence ID" value="GGA93918.1"/>
    <property type="molecule type" value="Genomic_DNA"/>
</dbReference>
<proteinExistence type="predicted"/>
<reference evidence="4" key="2">
    <citation type="submission" date="2020-09" db="EMBL/GenBank/DDBJ databases">
        <authorList>
            <person name="Sun Q."/>
            <person name="Zhou Y."/>
        </authorList>
    </citation>
    <scope>NUCLEOTIDE SEQUENCE</scope>
    <source>
        <strain evidence="4">CGMCC 1.15448</strain>
    </source>
</reference>
<evidence type="ECO:0000313" key="5">
    <source>
        <dbReference type="Proteomes" id="UP000607559"/>
    </source>
</evidence>
<keyword evidence="5" id="KW-1185">Reference proteome</keyword>
<dbReference type="InterPro" id="IPR029058">
    <property type="entry name" value="AB_hydrolase_fold"/>
</dbReference>
<evidence type="ECO:0000313" key="4">
    <source>
        <dbReference type="EMBL" id="GGA93918.1"/>
    </source>
</evidence>
<sequence>MKARFFTLVFIVLTAAAPAQAQKKPLDHSVYDGWQSVGESLLSNDGKWLVYTITPQEGDGRLVIRATSGDYAKEIPRGADATITEDGRFVIFLIHPFFKDSREARIRKRTPDQSPKDSLGWLELGTDHLVKMARVKSYKVAEKNGEWLAYLTEKLVPATPDSATRIRLLMARADSLARVADSLRHQVAEVEAKGWKAASAGSRGRGGATVGETQEEGTDLVLLNLHSGAERRFPLTSEYTLSAEGNTLIVETTSRNADSLSKAFVLWVNTANGKTDTVLRGFHDAKNYALDEAGAQLAFVAERDSVPKALVKFYRLWYYTPGMDSAIVRADAGSIAAALAASPNHPSPLPPTESKGFTVSSDFTNAFSKDGSRLYIGLAPIRTPKDTNLVDFETARLDVWNYNDDYLSPQQLVQANNELKRSYLAVLPKGESRLVPLGDADCETVIPGQEGNGRYALGMTSRPYRIQQQWEQSGLQKLYLIDMADGSRRPVQDKVRGGATLSPGGQYILWYDWKGRNWYTYSTASGKVNNITAGIRAPLYDEEDDHPDDPPPHGMMGWLEGDREVYIYDKYDIWQCDPEGRTPPECITRGVGRRQQLTFRTIRLDQEERRGREGRLLREDSAVHAGQVLLLTVFNQRDMSEGFVLHRLGSTFDADTTGGLTGAQSYNGFFKAKKAAVYGWLRGNFDKPYDVYVDRRQYSQINPQQKDYNWLTVELHHWKMLDGKQSEGLLYKPEDFDSTKKYPVIFYFYERDARTRYDYIAPQPVRASINIAYFVSNGYLVFDPDIYYKTGQPGEDAYNSVISAARYLSRFKWVDTTKMGLQGHSWGGYQVAYLVTRTHLFAAAEAGAPVANMTSAYGGIRWESGISRQFQYEKSQSRIGSTLWQRPDLYLKNSPLFRADKVTTPLLMMHNDADGAVPWYQGIEYFSALRRLGKKTWLIEYNGEGHGLTERRDRKDWSMRLSQFFGYYLKGERAPRWMVEGVPATLKGIDWGLTTE</sequence>
<dbReference type="InterPro" id="IPR001375">
    <property type="entry name" value="Peptidase_S9_cat"/>
</dbReference>
<dbReference type="Proteomes" id="UP000607559">
    <property type="component" value="Unassembled WGS sequence"/>
</dbReference>
<dbReference type="AlphaFoldDB" id="A0A8J2XSA7"/>
<evidence type="ECO:0000256" key="1">
    <source>
        <dbReference type="ARBA" id="ARBA00022801"/>
    </source>
</evidence>
<feature type="chain" id="PRO_5035303042" evidence="2">
    <location>
        <begin position="22"/>
        <end position="996"/>
    </location>
</feature>
<organism evidence="4 5">
    <name type="scientific">Puia dinghuensis</name>
    <dbReference type="NCBI Taxonomy" id="1792502"/>
    <lineage>
        <taxon>Bacteria</taxon>
        <taxon>Pseudomonadati</taxon>
        <taxon>Bacteroidota</taxon>
        <taxon>Chitinophagia</taxon>
        <taxon>Chitinophagales</taxon>
        <taxon>Chitinophagaceae</taxon>
        <taxon>Puia</taxon>
    </lineage>
</organism>
<accession>A0A8J2XSA7</accession>
<protein>
    <submittedName>
        <fullName evidence="4">Peptidase S9</fullName>
    </submittedName>
</protein>
<comment type="caution">
    <text evidence="4">The sequence shown here is derived from an EMBL/GenBank/DDBJ whole genome shotgun (WGS) entry which is preliminary data.</text>
</comment>
<dbReference type="GO" id="GO:0004252">
    <property type="term" value="F:serine-type endopeptidase activity"/>
    <property type="evidence" value="ECO:0007669"/>
    <property type="project" value="TreeGrafter"/>
</dbReference>
<dbReference type="Gene3D" id="3.40.50.1820">
    <property type="entry name" value="alpha/beta hydrolase"/>
    <property type="match status" value="1"/>
</dbReference>
<feature type="signal peptide" evidence="2">
    <location>
        <begin position="1"/>
        <end position="21"/>
    </location>
</feature>
<feature type="domain" description="Peptidase S9 prolyl oligopeptidase catalytic" evidence="3">
    <location>
        <begin position="791"/>
        <end position="971"/>
    </location>
</feature>
<reference evidence="4" key="1">
    <citation type="journal article" date="2014" name="Int. J. Syst. Evol. Microbiol.">
        <title>Complete genome sequence of Corynebacterium casei LMG S-19264T (=DSM 44701T), isolated from a smear-ripened cheese.</title>
        <authorList>
            <consortium name="US DOE Joint Genome Institute (JGI-PGF)"/>
            <person name="Walter F."/>
            <person name="Albersmeier A."/>
            <person name="Kalinowski J."/>
            <person name="Ruckert C."/>
        </authorList>
    </citation>
    <scope>NUCLEOTIDE SEQUENCE</scope>
    <source>
        <strain evidence="4">CGMCC 1.15448</strain>
    </source>
</reference>
<dbReference type="PANTHER" id="PTHR42776">
    <property type="entry name" value="SERINE PEPTIDASE S9 FAMILY MEMBER"/>
    <property type="match status" value="1"/>
</dbReference>
<dbReference type="PANTHER" id="PTHR42776:SF4">
    <property type="entry name" value="ACYLAMINO-ACID-RELEASING ENZYME"/>
    <property type="match status" value="1"/>
</dbReference>
<dbReference type="RefSeq" id="WP_188930523.1">
    <property type="nucleotide sequence ID" value="NZ_BMJC01000002.1"/>
</dbReference>
<dbReference type="SUPFAM" id="SSF53474">
    <property type="entry name" value="alpha/beta-Hydrolases"/>
    <property type="match status" value="1"/>
</dbReference>
<evidence type="ECO:0000256" key="2">
    <source>
        <dbReference type="SAM" id="SignalP"/>
    </source>
</evidence>
<keyword evidence="1" id="KW-0378">Hydrolase</keyword>
<dbReference type="Pfam" id="PF00326">
    <property type="entry name" value="Peptidase_S9"/>
    <property type="match status" value="1"/>
</dbReference>